<dbReference type="Pfam" id="PF01564">
    <property type="entry name" value="Spermine_synth"/>
    <property type="match status" value="1"/>
</dbReference>
<proteinExistence type="predicted"/>
<accession>A0ABU0VUW0</accession>
<dbReference type="InterPro" id="IPR029063">
    <property type="entry name" value="SAM-dependent_MTases_sf"/>
</dbReference>
<dbReference type="CDD" id="cd02440">
    <property type="entry name" value="AdoMet_MTases"/>
    <property type="match status" value="1"/>
</dbReference>
<evidence type="ECO:0000313" key="2">
    <source>
        <dbReference type="EMBL" id="MDQ2065522.1"/>
    </source>
</evidence>
<keyword evidence="3" id="KW-1185">Reference proteome</keyword>
<keyword evidence="1" id="KW-0620">Polyamine biosynthesis</keyword>
<protein>
    <recommendedName>
        <fullName evidence="4">Spermidine synthase</fullName>
    </recommendedName>
</protein>
<evidence type="ECO:0000313" key="3">
    <source>
        <dbReference type="Proteomes" id="UP001239680"/>
    </source>
</evidence>
<dbReference type="SUPFAM" id="SSF53335">
    <property type="entry name" value="S-adenosyl-L-methionine-dependent methyltransferases"/>
    <property type="match status" value="1"/>
</dbReference>
<reference evidence="2 3" key="1">
    <citation type="submission" date="2023-08" db="EMBL/GenBank/DDBJ databases">
        <title>Characterization of two Paracoccaceae strains isolated from Phycosphere and proposal of Xinfangfangia lacusdiani sp. nov.</title>
        <authorList>
            <person name="Deng Y."/>
            <person name="Zhang Y.Q."/>
        </authorList>
    </citation>
    <scope>NUCLEOTIDE SEQUENCE [LARGE SCALE GENOMIC DNA]</scope>
    <source>
        <strain evidence="2 3">CPCC 101601</strain>
    </source>
</reference>
<sequence length="232" mass="25523">MTLWTPLARARSASGDDILLQQRGELFEIKFNGMQLMSNLNSQSEISLAIKAARMLNRHDARVLVGGLGMGFTLRAILDAVPQAERVDVCEISPEVAEWNRSHLAPLADHPLADRRVRLHLRDVSALLQENPKRWDLILMDTDNGPEALARPDNAGLYNDAGIAMALDALRPGGIAAFWSADRSDAFARRLDQAGAAWCVEDIPLIPGRADAMHHLYFVGSDRQSLAQRLAA</sequence>
<name>A0ABU0VUW0_9RHOB</name>
<evidence type="ECO:0008006" key="4">
    <source>
        <dbReference type="Google" id="ProtNLM"/>
    </source>
</evidence>
<evidence type="ECO:0000256" key="1">
    <source>
        <dbReference type="ARBA" id="ARBA00023115"/>
    </source>
</evidence>
<dbReference type="PANTHER" id="PTHR43317:SF3">
    <property type="entry name" value="BLR2883 PROTEIN"/>
    <property type="match status" value="1"/>
</dbReference>
<organism evidence="2 3">
    <name type="scientific">Pseudogemmobacter lacusdianii</name>
    <dbReference type="NCBI Taxonomy" id="3069608"/>
    <lineage>
        <taxon>Bacteria</taxon>
        <taxon>Pseudomonadati</taxon>
        <taxon>Pseudomonadota</taxon>
        <taxon>Alphaproteobacteria</taxon>
        <taxon>Rhodobacterales</taxon>
        <taxon>Paracoccaceae</taxon>
        <taxon>Pseudogemmobacter</taxon>
    </lineage>
</organism>
<dbReference type="EMBL" id="JAVDBT010000003">
    <property type="protein sequence ID" value="MDQ2065522.1"/>
    <property type="molecule type" value="Genomic_DNA"/>
</dbReference>
<dbReference type="RefSeq" id="WP_306679209.1">
    <property type="nucleotide sequence ID" value="NZ_JAVDBT010000003.1"/>
</dbReference>
<comment type="caution">
    <text evidence="2">The sequence shown here is derived from an EMBL/GenBank/DDBJ whole genome shotgun (WGS) entry which is preliminary data.</text>
</comment>
<dbReference type="Gene3D" id="3.40.50.150">
    <property type="entry name" value="Vaccinia Virus protein VP39"/>
    <property type="match status" value="1"/>
</dbReference>
<dbReference type="PANTHER" id="PTHR43317">
    <property type="entry name" value="THERMOSPERMINE SYNTHASE ACAULIS5"/>
    <property type="match status" value="1"/>
</dbReference>
<dbReference type="Proteomes" id="UP001239680">
    <property type="component" value="Unassembled WGS sequence"/>
</dbReference>
<gene>
    <name evidence="2" type="ORF">Q9295_03995</name>
</gene>